<accession>A0A2T4ZIR6</accession>
<sequence>MSYDPENPRGRDFARVLIFLFVVVPLGLLVLALIKRWPA</sequence>
<keyword evidence="1" id="KW-0472">Membrane</keyword>
<dbReference type="EMBL" id="PZZL01000001">
    <property type="protein sequence ID" value="PTM61873.1"/>
    <property type="molecule type" value="Genomic_DNA"/>
</dbReference>
<dbReference type="Proteomes" id="UP000241808">
    <property type="component" value="Unassembled WGS sequence"/>
</dbReference>
<evidence type="ECO:0000256" key="1">
    <source>
        <dbReference type="SAM" id="Phobius"/>
    </source>
</evidence>
<organism evidence="2 3">
    <name type="scientific">Phreatobacter oligotrophus</name>
    <dbReference type="NCBI Taxonomy" id="1122261"/>
    <lineage>
        <taxon>Bacteria</taxon>
        <taxon>Pseudomonadati</taxon>
        <taxon>Pseudomonadota</taxon>
        <taxon>Alphaproteobacteria</taxon>
        <taxon>Hyphomicrobiales</taxon>
        <taxon>Phreatobacteraceae</taxon>
        <taxon>Phreatobacter</taxon>
    </lineage>
</organism>
<protein>
    <submittedName>
        <fullName evidence="2">Uncharacterized protein</fullName>
    </submittedName>
</protein>
<keyword evidence="3" id="KW-1185">Reference proteome</keyword>
<name>A0A2T4ZIR6_9HYPH</name>
<keyword evidence="1" id="KW-1133">Transmembrane helix</keyword>
<evidence type="ECO:0000313" key="2">
    <source>
        <dbReference type="EMBL" id="PTM61873.1"/>
    </source>
</evidence>
<proteinExistence type="predicted"/>
<feature type="transmembrane region" description="Helical" evidence="1">
    <location>
        <begin position="13"/>
        <end position="34"/>
    </location>
</feature>
<gene>
    <name evidence="2" type="ORF">C8P69_101545</name>
</gene>
<reference evidence="2 3" key="1">
    <citation type="submission" date="2018-04" db="EMBL/GenBank/DDBJ databases">
        <title>Genomic Encyclopedia of Archaeal and Bacterial Type Strains, Phase II (KMG-II): from individual species to whole genera.</title>
        <authorList>
            <person name="Goeker M."/>
        </authorList>
    </citation>
    <scope>NUCLEOTIDE SEQUENCE [LARGE SCALE GENOMIC DNA]</scope>
    <source>
        <strain evidence="2 3">DSM 25521</strain>
    </source>
</reference>
<keyword evidence="1" id="KW-0812">Transmembrane</keyword>
<dbReference type="AlphaFoldDB" id="A0A2T4ZIR6"/>
<evidence type="ECO:0000313" key="3">
    <source>
        <dbReference type="Proteomes" id="UP000241808"/>
    </source>
</evidence>
<comment type="caution">
    <text evidence="2">The sequence shown here is derived from an EMBL/GenBank/DDBJ whole genome shotgun (WGS) entry which is preliminary data.</text>
</comment>